<feature type="region of interest" description="Disordered" evidence="1">
    <location>
        <begin position="555"/>
        <end position="703"/>
    </location>
</feature>
<feature type="compositionally biased region" description="Basic and acidic residues" evidence="1">
    <location>
        <begin position="639"/>
        <end position="651"/>
    </location>
</feature>
<comment type="caution">
    <text evidence="2">The sequence shown here is derived from an EMBL/GenBank/DDBJ whole genome shotgun (WGS) entry which is preliminary data.</text>
</comment>
<feature type="compositionally biased region" description="Basic and acidic residues" evidence="1">
    <location>
        <begin position="267"/>
        <end position="276"/>
    </location>
</feature>
<feature type="compositionally biased region" description="Basic and acidic residues" evidence="1">
    <location>
        <begin position="219"/>
        <end position="258"/>
    </location>
</feature>
<feature type="compositionally biased region" description="Basic and acidic residues" evidence="1">
    <location>
        <begin position="741"/>
        <end position="758"/>
    </location>
</feature>
<protein>
    <recommendedName>
        <fullName evidence="4">Zinc finger protein on ecdysone puffs</fullName>
    </recommendedName>
</protein>
<feature type="compositionally biased region" description="Basic and acidic residues" evidence="1">
    <location>
        <begin position="770"/>
        <end position="814"/>
    </location>
</feature>
<feature type="compositionally biased region" description="Gly residues" evidence="1">
    <location>
        <begin position="45"/>
        <end position="63"/>
    </location>
</feature>
<feature type="compositionally biased region" description="Basic and acidic residues" evidence="1">
    <location>
        <begin position="305"/>
        <end position="317"/>
    </location>
</feature>
<evidence type="ECO:0000313" key="2">
    <source>
        <dbReference type="EMBL" id="CAL4158710.1"/>
    </source>
</evidence>
<feature type="region of interest" description="Disordered" evidence="1">
    <location>
        <begin position="741"/>
        <end position="962"/>
    </location>
</feature>
<feature type="compositionally biased region" description="Basic and acidic residues" evidence="1">
    <location>
        <begin position="172"/>
        <end position="195"/>
    </location>
</feature>
<feature type="compositionally biased region" description="Basic and acidic residues" evidence="1">
    <location>
        <begin position="861"/>
        <end position="875"/>
    </location>
</feature>
<feature type="compositionally biased region" description="Acidic residues" evidence="1">
    <location>
        <begin position="951"/>
        <end position="962"/>
    </location>
</feature>
<dbReference type="Proteomes" id="UP001497623">
    <property type="component" value="Unassembled WGS sequence"/>
</dbReference>
<feature type="region of interest" description="Disordered" evidence="1">
    <location>
        <begin position="25"/>
        <end position="201"/>
    </location>
</feature>
<dbReference type="AlphaFoldDB" id="A0AAV2S4B0"/>
<dbReference type="InterPro" id="IPR026811">
    <property type="entry name" value="CIZ1"/>
</dbReference>
<reference evidence="2 3" key="1">
    <citation type="submission" date="2024-05" db="EMBL/GenBank/DDBJ databases">
        <authorList>
            <person name="Wallberg A."/>
        </authorList>
    </citation>
    <scope>NUCLEOTIDE SEQUENCE [LARGE SCALE GENOMIC DNA]</scope>
</reference>
<feature type="compositionally biased region" description="Acidic residues" evidence="1">
    <location>
        <begin position="666"/>
        <end position="680"/>
    </location>
</feature>
<dbReference type="PANTHER" id="PTHR15491:SF9">
    <property type="entry name" value="CIP1-INTERACTING ZINC FINGER PROTEIN"/>
    <property type="match status" value="1"/>
</dbReference>
<feature type="compositionally biased region" description="Acidic residues" evidence="1">
    <location>
        <begin position="616"/>
        <end position="625"/>
    </location>
</feature>
<feature type="compositionally biased region" description="Acidic residues" evidence="1">
    <location>
        <begin position="759"/>
        <end position="768"/>
    </location>
</feature>
<evidence type="ECO:0000313" key="3">
    <source>
        <dbReference type="Proteomes" id="UP001497623"/>
    </source>
</evidence>
<dbReference type="PANTHER" id="PTHR15491">
    <property type="match status" value="1"/>
</dbReference>
<feature type="compositionally biased region" description="Basic and acidic residues" evidence="1">
    <location>
        <begin position="885"/>
        <end position="894"/>
    </location>
</feature>
<accession>A0AAV2S4B0</accession>
<feature type="compositionally biased region" description="Acidic residues" evidence="1">
    <location>
        <begin position="815"/>
        <end position="860"/>
    </location>
</feature>
<evidence type="ECO:0008006" key="4">
    <source>
        <dbReference type="Google" id="ProtNLM"/>
    </source>
</evidence>
<feature type="compositionally biased region" description="Acidic residues" evidence="1">
    <location>
        <begin position="561"/>
        <end position="577"/>
    </location>
</feature>
<name>A0AAV2S4B0_MEGNR</name>
<feature type="compositionally biased region" description="Basic and acidic residues" evidence="1">
    <location>
        <begin position="104"/>
        <end position="165"/>
    </location>
</feature>
<sequence length="962" mass="111047">QGTITTNVGRHYNLVLFIFQSTAANSDRGMSSRPRGRGSFRGSYRGRGGGGEWSGSSRGGRGRGSYEKFDNYRGGRSDDHYRGGRGGRSDEYRGGRGGRSGYRGRGDGYRGRSEYRGRGDGYRRGSENYRGRSENYRGRSENYRGRSEHFGGRPEHYTERSDSYRSKRGSSRHYDDSPPRHREGSYRRSSPDPEKLIASLGADAEEALTAIISKVMKKSSRDGRGREDRDGSYKYKERERRDSYYREDSRERGSRQYDEGGSGRSHHKDDEGDHHRGSSRYPSKYQSGGGSAPPPKRRTSLHGEQPYKRQRVDKDADGESEGSPRRSISPREKSPSKDDSSSRDVVGKVRDGSRSPEREKSSEREGGERGSETSGVQVTIRADGERAVNSDGYVRGGRFAGAAGRLFVELRCPHCPNQRSITFKEYKYHLTSDMHKSQLSRLARKHSVVLRKIRVQQRQEQKDIEAEWREDKPEEFKTAVTRFCSTCKLAFKCMGTRDVISEGIALHNRSKLHRMQRHYLHPRCGICRMTFQSRMLYEYHICSISHMRARAANVDKHGDGDNDDENREEEEDDDLDLDNFMTLDSVGDDEESVGSEHDEITGGMETDEAVDKAAHDDDDEDEEGDGRDGSSSNKRRRAKAEPTNRRSERDTNGSGRRRRRGRDAEFDYDDEDEEEEEAPLEMDWPKEQMEEEDENHEQKPLGTKYVRRIDAYFCGLCYKIIRADRSSSGSRAVLRHCRSTQHMDHYHELHPQQEKSKNEDEDGDEAENENYTKKEIKGEKKGEKKEKETNDKRADKHEDKHDVYDKRGDHREHYDDEEEEEHYDEEEDYEHEGVEEEEAAAEEHEDDQYGEHEEEEEYDEHEEKQDKDAEKKDEHAEEMEEDPEKSDIWEEVDKGLIQGDESEEIAEKTPKKVVLIKDCEDTDDKDDKQESKDEEPKGETEISSPEKKDEEWFEVGDDVNIE</sequence>
<evidence type="ECO:0000256" key="1">
    <source>
        <dbReference type="SAM" id="MobiDB-lite"/>
    </source>
</evidence>
<keyword evidence="3" id="KW-1185">Reference proteome</keyword>
<dbReference type="EMBL" id="CAXKWB010042932">
    <property type="protein sequence ID" value="CAL4158710.1"/>
    <property type="molecule type" value="Genomic_DNA"/>
</dbReference>
<feature type="non-terminal residue" evidence="2">
    <location>
        <position position="1"/>
    </location>
</feature>
<feature type="compositionally biased region" description="Basic and acidic residues" evidence="1">
    <location>
        <begin position="64"/>
        <end position="94"/>
    </location>
</feature>
<feature type="region of interest" description="Disordered" evidence="1">
    <location>
        <begin position="214"/>
        <end position="383"/>
    </location>
</feature>
<dbReference type="GO" id="GO:0005634">
    <property type="term" value="C:nucleus"/>
    <property type="evidence" value="ECO:0007669"/>
    <property type="project" value="TreeGrafter"/>
</dbReference>
<feature type="compositionally biased region" description="Basic and acidic residues" evidence="1">
    <location>
        <begin position="329"/>
        <end position="371"/>
    </location>
</feature>
<gene>
    <name evidence="2" type="ORF">MNOR_LOCUS32116</name>
</gene>
<organism evidence="2 3">
    <name type="scientific">Meganyctiphanes norvegica</name>
    <name type="common">Northern krill</name>
    <name type="synonym">Thysanopoda norvegica</name>
    <dbReference type="NCBI Taxonomy" id="48144"/>
    <lineage>
        <taxon>Eukaryota</taxon>
        <taxon>Metazoa</taxon>
        <taxon>Ecdysozoa</taxon>
        <taxon>Arthropoda</taxon>
        <taxon>Crustacea</taxon>
        <taxon>Multicrustacea</taxon>
        <taxon>Malacostraca</taxon>
        <taxon>Eumalacostraca</taxon>
        <taxon>Eucarida</taxon>
        <taxon>Euphausiacea</taxon>
        <taxon>Euphausiidae</taxon>
        <taxon>Meganyctiphanes</taxon>
    </lineage>
</organism>
<feature type="compositionally biased region" description="Basic and acidic residues" evidence="1">
    <location>
        <begin position="905"/>
        <end position="950"/>
    </location>
</feature>
<proteinExistence type="predicted"/>